<keyword evidence="3" id="KW-1185">Reference proteome</keyword>
<gene>
    <name evidence="2" type="ORF">TRAPUB_8668</name>
</gene>
<name>A0A1M2W4I9_TRAPU</name>
<reference evidence="2 3" key="1">
    <citation type="submission" date="2016-10" db="EMBL/GenBank/DDBJ databases">
        <title>Genome sequence of the basidiomycete white-rot fungus Trametes pubescens.</title>
        <authorList>
            <person name="Makela M.R."/>
            <person name="Granchi Z."/>
            <person name="Peng M."/>
            <person name="De Vries R.P."/>
            <person name="Grigoriev I."/>
            <person name="Riley R."/>
            <person name="Hilden K."/>
        </authorList>
    </citation>
    <scope>NUCLEOTIDE SEQUENCE [LARGE SCALE GENOMIC DNA]</scope>
    <source>
        <strain evidence="2 3">FBCC735</strain>
    </source>
</reference>
<comment type="caution">
    <text evidence="2">The sequence shown here is derived from an EMBL/GenBank/DDBJ whole genome shotgun (WGS) entry which is preliminary data.</text>
</comment>
<evidence type="ECO:0000256" key="1">
    <source>
        <dbReference type="SAM" id="MobiDB-lite"/>
    </source>
</evidence>
<feature type="region of interest" description="Disordered" evidence="1">
    <location>
        <begin position="54"/>
        <end position="114"/>
    </location>
</feature>
<evidence type="ECO:0000313" key="2">
    <source>
        <dbReference type="EMBL" id="OJT14777.1"/>
    </source>
</evidence>
<accession>A0A1M2W4I9</accession>
<dbReference type="AlphaFoldDB" id="A0A1M2W4I9"/>
<feature type="compositionally biased region" description="Basic and acidic residues" evidence="1">
    <location>
        <begin position="54"/>
        <end position="70"/>
    </location>
</feature>
<protein>
    <submittedName>
        <fullName evidence="2">Uncharacterized protein</fullName>
    </submittedName>
</protein>
<feature type="compositionally biased region" description="Acidic residues" evidence="1">
    <location>
        <begin position="71"/>
        <end position="114"/>
    </location>
</feature>
<dbReference type="EMBL" id="MNAD01000238">
    <property type="protein sequence ID" value="OJT14777.1"/>
    <property type="molecule type" value="Genomic_DNA"/>
</dbReference>
<organism evidence="2 3">
    <name type="scientific">Trametes pubescens</name>
    <name type="common">White-rot fungus</name>
    <dbReference type="NCBI Taxonomy" id="154538"/>
    <lineage>
        <taxon>Eukaryota</taxon>
        <taxon>Fungi</taxon>
        <taxon>Dikarya</taxon>
        <taxon>Basidiomycota</taxon>
        <taxon>Agaricomycotina</taxon>
        <taxon>Agaricomycetes</taxon>
        <taxon>Polyporales</taxon>
        <taxon>Polyporaceae</taxon>
        <taxon>Trametes</taxon>
    </lineage>
</organism>
<dbReference type="Proteomes" id="UP000184267">
    <property type="component" value="Unassembled WGS sequence"/>
</dbReference>
<evidence type="ECO:0000313" key="3">
    <source>
        <dbReference type="Proteomes" id="UP000184267"/>
    </source>
</evidence>
<proteinExistence type="predicted"/>
<sequence>MPELPVEVLVDVKLLESLRGLTSVNSTPFSITTIGGDQDTSGGVREARGVCGDERKVHGVRAGEDERDVHADEDERDEREVRADEDEREVRADEDERDEREDERDECEDECDECEDECDEHEVRALEVGEEGGGGGVVVVYRSVASRVLSLRRRATSMGE</sequence>